<protein>
    <submittedName>
        <fullName evidence="1">Uncharacterized protein</fullName>
    </submittedName>
</protein>
<accession>A0A6J4HLM0</accession>
<sequence length="37" mass="4032">MRPPMAPISDEQHDFFVAASELPTSCVITIQGRTSTP</sequence>
<gene>
    <name evidence="1" type="ORF">AVDCRST_MAG93-650</name>
</gene>
<reference evidence="1" key="1">
    <citation type="submission" date="2020-02" db="EMBL/GenBank/DDBJ databases">
        <authorList>
            <person name="Meier V. D."/>
        </authorList>
    </citation>
    <scope>NUCLEOTIDE SEQUENCE</scope>
    <source>
        <strain evidence="1">AVDCRST_MAG93</strain>
    </source>
</reference>
<evidence type="ECO:0000313" key="1">
    <source>
        <dbReference type="EMBL" id="CAA9225706.1"/>
    </source>
</evidence>
<organism evidence="1">
    <name type="scientific">uncultured Chloroflexia bacterium</name>
    <dbReference type="NCBI Taxonomy" id="1672391"/>
    <lineage>
        <taxon>Bacteria</taxon>
        <taxon>Bacillati</taxon>
        <taxon>Chloroflexota</taxon>
        <taxon>Chloroflexia</taxon>
        <taxon>environmental samples</taxon>
    </lineage>
</organism>
<proteinExistence type="predicted"/>
<dbReference type="EMBL" id="CADCTR010000210">
    <property type="protein sequence ID" value="CAA9225706.1"/>
    <property type="molecule type" value="Genomic_DNA"/>
</dbReference>
<name>A0A6J4HLM0_9CHLR</name>
<dbReference type="AlphaFoldDB" id="A0A6J4HLM0"/>